<dbReference type="Proteomes" id="UP001163878">
    <property type="component" value="Chromosome"/>
</dbReference>
<gene>
    <name evidence="3" type="ORF">OGH68_19700</name>
</gene>
<sequence>MSGTRRRVATDLIATEVAWHDYRKRAGIWALASTALLVLGLGFGPGAPEGPAEDLAVGAVGVAIVMCPVGFGALVLSRRMRRTLASRPWQACSAVAVPRSLHAATVVLTDPVSGNRWPLKVVAVQQRYGLADPGPAGELWWAGEPGRAGVLAPPGGEHLIWAKPVRGKRTRLPRPAGRGAGARGPPETAAAAARGRRLRGSHHRKGPQ</sequence>
<organism evidence="3 4">
    <name type="scientific">Streptomyces peucetius</name>
    <dbReference type="NCBI Taxonomy" id="1950"/>
    <lineage>
        <taxon>Bacteria</taxon>
        <taxon>Bacillati</taxon>
        <taxon>Actinomycetota</taxon>
        <taxon>Actinomycetes</taxon>
        <taxon>Kitasatosporales</taxon>
        <taxon>Streptomycetaceae</taxon>
        <taxon>Streptomyces</taxon>
    </lineage>
</organism>
<evidence type="ECO:0000313" key="3">
    <source>
        <dbReference type="EMBL" id="UYQ63465.1"/>
    </source>
</evidence>
<feature type="compositionally biased region" description="Low complexity" evidence="1">
    <location>
        <begin position="173"/>
        <end position="193"/>
    </location>
</feature>
<name>A0ABY6IB82_STRPE</name>
<keyword evidence="4" id="KW-1185">Reference proteome</keyword>
<keyword evidence="2" id="KW-0472">Membrane</keyword>
<evidence type="ECO:0000256" key="2">
    <source>
        <dbReference type="SAM" id="Phobius"/>
    </source>
</evidence>
<reference evidence="3" key="1">
    <citation type="submission" date="2022-10" db="EMBL/GenBank/DDBJ databases">
        <title>Cytochrome P450 Catalyzes Benzene Ring Formation in the Biosynthesis of Trialkyl-Substituted Aromatic Polyketides.</title>
        <authorList>
            <person name="Zhao E."/>
            <person name="Ge H."/>
        </authorList>
    </citation>
    <scope>NUCLEOTIDE SEQUENCE</scope>
    <source>
        <strain evidence="3">NA0869</strain>
    </source>
</reference>
<evidence type="ECO:0000313" key="4">
    <source>
        <dbReference type="Proteomes" id="UP001163878"/>
    </source>
</evidence>
<keyword evidence="2" id="KW-0812">Transmembrane</keyword>
<dbReference type="EMBL" id="CP107567">
    <property type="protein sequence ID" value="UYQ63465.1"/>
    <property type="molecule type" value="Genomic_DNA"/>
</dbReference>
<accession>A0ABY6IB82</accession>
<feature type="transmembrane region" description="Helical" evidence="2">
    <location>
        <begin position="55"/>
        <end position="77"/>
    </location>
</feature>
<evidence type="ECO:0000256" key="1">
    <source>
        <dbReference type="SAM" id="MobiDB-lite"/>
    </source>
</evidence>
<feature type="compositionally biased region" description="Basic residues" evidence="1">
    <location>
        <begin position="194"/>
        <end position="208"/>
    </location>
</feature>
<keyword evidence="2" id="KW-1133">Transmembrane helix</keyword>
<feature type="region of interest" description="Disordered" evidence="1">
    <location>
        <begin position="165"/>
        <end position="208"/>
    </location>
</feature>
<proteinExistence type="predicted"/>
<protein>
    <submittedName>
        <fullName evidence="3">Uncharacterized protein</fullName>
    </submittedName>
</protein>
<feature type="transmembrane region" description="Helical" evidence="2">
    <location>
        <begin position="26"/>
        <end position="43"/>
    </location>
</feature>
<dbReference type="RefSeq" id="WP_264245768.1">
    <property type="nucleotide sequence ID" value="NZ_CP107567.1"/>
</dbReference>